<evidence type="ECO:0000313" key="9">
    <source>
        <dbReference type="Proteomes" id="UP000614610"/>
    </source>
</evidence>
<dbReference type="EMBL" id="WIPF01000206">
    <property type="protein sequence ID" value="KAF3199849.1"/>
    <property type="molecule type" value="Genomic_DNA"/>
</dbReference>
<keyword evidence="1" id="KW-0732">Signal</keyword>
<dbReference type="Gene3D" id="2.130.10.10">
    <property type="entry name" value="YVTN repeat-like/Quinoprotein amine dehydrogenase"/>
    <property type="match status" value="1"/>
</dbReference>
<name>A0A6G1LS91_ORBOL</name>
<dbReference type="SUPFAM" id="SSF101908">
    <property type="entry name" value="Putative isomerase YbhE"/>
    <property type="match status" value="1"/>
</dbReference>
<evidence type="ECO:0000313" key="8">
    <source>
        <dbReference type="Proteomes" id="UP000483672"/>
    </source>
</evidence>
<evidence type="ECO:0000313" key="5">
    <source>
        <dbReference type="EMBL" id="KAF3199849.1"/>
    </source>
</evidence>
<accession>A0A6G1LS91</accession>
<evidence type="ECO:0000313" key="4">
    <source>
        <dbReference type="EMBL" id="KAF3199033.1"/>
    </source>
</evidence>
<organism evidence="3 9">
    <name type="scientific">Orbilia oligospora</name>
    <name type="common">Nematode-trapping fungus</name>
    <name type="synonym">Arthrobotrys oligospora</name>
    <dbReference type="NCBI Taxonomy" id="2813651"/>
    <lineage>
        <taxon>Eukaryota</taxon>
        <taxon>Fungi</taxon>
        <taxon>Dikarya</taxon>
        <taxon>Ascomycota</taxon>
        <taxon>Pezizomycotina</taxon>
        <taxon>Orbiliomycetes</taxon>
        <taxon>Orbiliales</taxon>
        <taxon>Orbiliaceae</taxon>
        <taxon>Orbilia</taxon>
    </lineage>
</organism>
<dbReference type="Proteomes" id="UP000472727">
    <property type="component" value="Unassembled WGS sequence"/>
</dbReference>
<gene>
    <name evidence="4" type="ORF">TWF106_004033</name>
    <name evidence="5" type="ORF">TWF191_004213</name>
    <name evidence="3" type="ORF">TWF679_004028</name>
    <name evidence="2" type="ORF">TWF788_005133</name>
</gene>
<dbReference type="Proteomes" id="UP000479691">
    <property type="component" value="Unassembled WGS sequence"/>
</dbReference>
<dbReference type="InterPro" id="IPR015943">
    <property type="entry name" value="WD40/YVTN_repeat-like_dom_sf"/>
</dbReference>
<evidence type="ECO:0008006" key="10">
    <source>
        <dbReference type="Google" id="ProtNLM"/>
    </source>
</evidence>
<feature type="chain" id="PRO_5041170882" description="3-carboxymuconate cyclase" evidence="1">
    <location>
        <begin position="22"/>
        <end position="458"/>
    </location>
</feature>
<evidence type="ECO:0000256" key="1">
    <source>
        <dbReference type="SAM" id="SignalP"/>
    </source>
</evidence>
<dbReference type="EMBL" id="WIWS01000194">
    <property type="protein sequence ID" value="KAF3199033.1"/>
    <property type="molecule type" value="Genomic_DNA"/>
</dbReference>
<dbReference type="AlphaFoldDB" id="A0A6G1LS91"/>
<protein>
    <recommendedName>
        <fullName evidence="10">3-carboxymuconate cyclase</fullName>
    </recommendedName>
</protein>
<dbReference type="OrthoDB" id="10006285at2759"/>
<dbReference type="Proteomes" id="UP000614610">
    <property type="component" value="Unassembled WGS sequence"/>
</dbReference>
<proteinExistence type="predicted"/>
<reference evidence="6 7" key="1">
    <citation type="submission" date="2019-06" db="EMBL/GenBank/DDBJ databases">
        <authorList>
            <person name="Palmer J.M."/>
        </authorList>
    </citation>
    <scope>NUCLEOTIDE SEQUENCE</scope>
    <source>
        <strain evidence="4 6">TWF106</strain>
        <strain evidence="5 8">TWF191</strain>
        <strain evidence="3">TWF679</strain>
        <strain evidence="2 7">TWF788</strain>
    </source>
</reference>
<dbReference type="Proteomes" id="UP000483672">
    <property type="component" value="Unassembled WGS sequence"/>
</dbReference>
<evidence type="ECO:0000313" key="3">
    <source>
        <dbReference type="EMBL" id="KAF3196861.1"/>
    </source>
</evidence>
<sequence length="458" mass="49220">MYSKLLNTGFFLLPLLVCTEAAKFALPFNTNSTAIKKLAAVAAEAAPIQIGVALYFQTNPMGRDNEIVACQINEDGSIGSHKRYKTGGKGGAAPVSTSDDNGKIAKLQLASTNDALFSQHSVIINGNYLFTVNAGSNSITMFLVDPKDPLKLTAVGKRPTTSHGDLPVSLAYSPKLNTLCVANSGKRDGVACYDVDPEKGLTCTDKEPLKRKIGTVKDGPAGTVSDMFFTDDQKNLIVITKGNSVSKEASIVDVYKTYPDETKKSKICLESVRSKISEAPLLFGAVQVSPTKIFATDGSIGVAKLTFDPKTLKVTLPAEDKQTIDFQSATGWIAKNPKHSTVYVTDGKMNRVIEFNYPNGEKTQDQSFLSGQPGNLDIAVGGDFLYTLSPSNVALAANTSMIQVMHITGKNKFQDIGAYVFDKDDDITAGAHGMAISCKSRTIKKKETRSLLNFLPFL</sequence>
<feature type="signal peptide" evidence="1">
    <location>
        <begin position="1"/>
        <end position="21"/>
    </location>
</feature>
<dbReference type="EMBL" id="JAABOE010000237">
    <property type="protein sequence ID" value="KAF3157905.1"/>
    <property type="molecule type" value="Genomic_DNA"/>
</dbReference>
<evidence type="ECO:0000313" key="7">
    <source>
        <dbReference type="Proteomes" id="UP000479691"/>
    </source>
</evidence>
<evidence type="ECO:0000313" key="2">
    <source>
        <dbReference type="EMBL" id="KAF3157905.1"/>
    </source>
</evidence>
<dbReference type="EMBL" id="WIWT01000191">
    <property type="protein sequence ID" value="KAF3196861.1"/>
    <property type="molecule type" value="Genomic_DNA"/>
</dbReference>
<evidence type="ECO:0000313" key="6">
    <source>
        <dbReference type="Proteomes" id="UP000472727"/>
    </source>
</evidence>
<comment type="caution">
    <text evidence="3">The sequence shown here is derived from an EMBL/GenBank/DDBJ whole genome shotgun (WGS) entry which is preliminary data.</text>
</comment>
<dbReference type="Pfam" id="PF10282">
    <property type="entry name" value="Lactonase"/>
    <property type="match status" value="1"/>
</dbReference>
<dbReference type="InterPro" id="IPR019405">
    <property type="entry name" value="Lactonase_7-beta_prop"/>
</dbReference>